<accession>A0A554LX26</accession>
<dbReference type="Proteomes" id="UP000318711">
    <property type="component" value="Unassembled WGS sequence"/>
</dbReference>
<evidence type="ECO:0000313" key="2">
    <source>
        <dbReference type="Proteomes" id="UP000318711"/>
    </source>
</evidence>
<evidence type="ECO:0000313" key="1">
    <source>
        <dbReference type="EMBL" id="TSC97431.1"/>
    </source>
</evidence>
<dbReference type="AlphaFoldDB" id="A0A554LX26"/>
<gene>
    <name evidence="1" type="ORF">CEN88_34</name>
</gene>
<comment type="caution">
    <text evidence="1">The sequence shown here is derived from an EMBL/GenBank/DDBJ whole genome shotgun (WGS) entry which is preliminary data.</text>
</comment>
<proteinExistence type="predicted"/>
<name>A0A554LX26_9BACT</name>
<reference evidence="1 2" key="1">
    <citation type="submission" date="2017-07" db="EMBL/GenBank/DDBJ databases">
        <title>Mechanisms for carbon and nitrogen cycling indicate functional differentiation within the Candidate Phyla Radiation.</title>
        <authorList>
            <person name="Danczak R.E."/>
            <person name="Johnston M.D."/>
            <person name="Kenah C."/>
            <person name="Slattery M."/>
            <person name="Wrighton K.C."/>
            <person name="Wilkins M.J."/>
        </authorList>
    </citation>
    <scope>NUCLEOTIDE SEQUENCE [LARGE SCALE GENOMIC DNA]</scope>
    <source>
        <strain evidence="1">Licking1014_2</strain>
    </source>
</reference>
<organism evidence="1 2">
    <name type="scientific">Candidatus Berkelbacteria bacterium Licking1014_2</name>
    <dbReference type="NCBI Taxonomy" id="2017146"/>
    <lineage>
        <taxon>Bacteria</taxon>
        <taxon>Candidatus Berkelbacteria</taxon>
    </lineage>
</organism>
<sequence length="66" mass="7528">MNIINAHGCQWSSAADGARARQHQLWLAKMVFRLHFDYHGDNHPVKRLTGLHAYSLSRRAPFTGRG</sequence>
<dbReference type="EMBL" id="VMGL01000003">
    <property type="protein sequence ID" value="TSC97431.1"/>
    <property type="molecule type" value="Genomic_DNA"/>
</dbReference>
<protein>
    <submittedName>
        <fullName evidence="1">Uncharacterized protein</fullName>
    </submittedName>
</protein>